<protein>
    <submittedName>
        <fullName evidence="2">TIR protein</fullName>
    </submittedName>
</protein>
<reference evidence="2 3" key="1">
    <citation type="journal article" date="2015" name="Nature">
        <title>rRNA introns, odd ribosomes, and small enigmatic genomes across a large radiation of phyla.</title>
        <authorList>
            <person name="Brown C.T."/>
            <person name="Hug L.A."/>
            <person name="Thomas B.C."/>
            <person name="Sharon I."/>
            <person name="Castelle C.J."/>
            <person name="Singh A."/>
            <person name="Wilkins M.J."/>
            <person name="Williams K.H."/>
            <person name="Banfield J.F."/>
        </authorList>
    </citation>
    <scope>NUCLEOTIDE SEQUENCE [LARGE SCALE GENOMIC DNA]</scope>
</reference>
<comment type="caution">
    <text evidence="2">The sequence shown here is derived from an EMBL/GenBank/DDBJ whole genome shotgun (WGS) entry which is preliminary data.</text>
</comment>
<dbReference type="AlphaFoldDB" id="A0A0G1D299"/>
<dbReference type="EMBL" id="LCFK01000058">
    <property type="protein sequence ID" value="KKS91834.1"/>
    <property type="molecule type" value="Genomic_DNA"/>
</dbReference>
<proteinExistence type="predicted"/>
<name>A0A0G1D299_9BACT</name>
<gene>
    <name evidence="2" type="ORF">UV68_C0058G0004</name>
</gene>
<dbReference type="InterPro" id="IPR000157">
    <property type="entry name" value="TIR_dom"/>
</dbReference>
<dbReference type="Proteomes" id="UP000033980">
    <property type="component" value="Unassembled WGS sequence"/>
</dbReference>
<evidence type="ECO:0000313" key="2">
    <source>
        <dbReference type="EMBL" id="KKS91834.1"/>
    </source>
</evidence>
<sequence>MTNSGLILRNATSALHGKKVVNLRVAFVVAEFDRDVSDQLIWLFRENGIKCWTERDILPGSNHFGAIRRAYKEADFILVFLSKASVARSGEYQKYINLAIDASDEMPEGGIKLIPICLEQCEVPFSLQKFYSVAATQPDALLRLVLAWAKEWQRRHGADDWPDVVYQSVWE</sequence>
<organism evidence="2 3">
    <name type="scientific">Candidatus Collierbacteria bacterium GW2011_GWC2_43_12</name>
    <dbReference type="NCBI Taxonomy" id="1618390"/>
    <lineage>
        <taxon>Bacteria</taxon>
        <taxon>Candidatus Collieribacteriota</taxon>
    </lineage>
</organism>
<dbReference type="Gene3D" id="3.40.50.10140">
    <property type="entry name" value="Toll/interleukin-1 receptor homology (TIR) domain"/>
    <property type="match status" value="1"/>
</dbReference>
<feature type="domain" description="TIR" evidence="1">
    <location>
        <begin position="30"/>
        <end position="136"/>
    </location>
</feature>
<dbReference type="SUPFAM" id="SSF52200">
    <property type="entry name" value="Toll/Interleukin receptor TIR domain"/>
    <property type="match status" value="1"/>
</dbReference>
<dbReference type="GO" id="GO:0007165">
    <property type="term" value="P:signal transduction"/>
    <property type="evidence" value="ECO:0007669"/>
    <property type="project" value="InterPro"/>
</dbReference>
<dbReference type="Pfam" id="PF13676">
    <property type="entry name" value="TIR_2"/>
    <property type="match status" value="1"/>
</dbReference>
<evidence type="ECO:0000259" key="1">
    <source>
        <dbReference type="Pfam" id="PF13676"/>
    </source>
</evidence>
<accession>A0A0G1D299</accession>
<dbReference type="InterPro" id="IPR035897">
    <property type="entry name" value="Toll_tir_struct_dom_sf"/>
</dbReference>
<evidence type="ECO:0000313" key="3">
    <source>
        <dbReference type="Proteomes" id="UP000033980"/>
    </source>
</evidence>